<accession>A0ABS1L1Z9</accession>
<keyword evidence="3" id="KW-1185">Reference proteome</keyword>
<dbReference type="Proteomes" id="UP000613030">
    <property type="component" value="Unassembled WGS sequence"/>
</dbReference>
<evidence type="ECO:0000313" key="2">
    <source>
        <dbReference type="EMBL" id="MBL0745710.1"/>
    </source>
</evidence>
<name>A0ABS1L1Z9_9BACT</name>
<gene>
    <name evidence="2" type="ORF">JI741_31040</name>
</gene>
<protein>
    <submittedName>
        <fullName evidence="2">Type IV toxin-antitoxin system AbiEi family antitoxin</fullName>
    </submittedName>
</protein>
<feature type="domain" description="AbiEi antitoxin C-terminal" evidence="1">
    <location>
        <begin position="76"/>
        <end position="218"/>
    </location>
</feature>
<reference evidence="2 3" key="1">
    <citation type="submission" date="2021-01" db="EMBL/GenBank/DDBJ databases">
        <title>Chryseolinea sp. Jin1 Genome sequencing and assembly.</title>
        <authorList>
            <person name="Kim I."/>
        </authorList>
    </citation>
    <scope>NUCLEOTIDE SEQUENCE [LARGE SCALE GENOMIC DNA]</scope>
    <source>
        <strain evidence="2 3">Jin1</strain>
    </source>
</reference>
<sequence length="273" mass="30837">MPQQVVLRGLPDWVDQLQSKGKLAFALSEAHKAFPDLSEDAVKLALNRLSKKERIVSIYKGYYLIIPLQYASKGILPPALYIDGLMQHLQRPYYVGLLNAAAYHGAAHQQPQEFFIITSLPALRATQRKGLKVNYISKKSIREELLESRKTESGYLKISSAALTATDLVQFEKRIGGMNRAATVINELAEVLKPEMFTSLLFDEASTHSIQRLGYLLEYKVQRKDLAEALLLRAKEAKLSFFRVPLKADLPDKGFSSDDKWKVIVNTEIEIDE</sequence>
<dbReference type="EMBL" id="JAERRB010000018">
    <property type="protein sequence ID" value="MBL0745710.1"/>
    <property type="molecule type" value="Genomic_DNA"/>
</dbReference>
<organism evidence="2 3">
    <name type="scientific">Chryseolinea lacunae</name>
    <dbReference type="NCBI Taxonomy" id="2801331"/>
    <lineage>
        <taxon>Bacteria</taxon>
        <taxon>Pseudomonadati</taxon>
        <taxon>Bacteroidota</taxon>
        <taxon>Cytophagia</taxon>
        <taxon>Cytophagales</taxon>
        <taxon>Fulvivirgaceae</taxon>
        <taxon>Chryseolinea</taxon>
    </lineage>
</organism>
<evidence type="ECO:0000313" key="3">
    <source>
        <dbReference type="Proteomes" id="UP000613030"/>
    </source>
</evidence>
<dbReference type="Pfam" id="PF09407">
    <property type="entry name" value="AbiEi_1"/>
    <property type="match status" value="1"/>
</dbReference>
<dbReference type="RefSeq" id="WP_202016304.1">
    <property type="nucleotide sequence ID" value="NZ_JAERRB010000018.1"/>
</dbReference>
<comment type="caution">
    <text evidence="2">The sequence shown here is derived from an EMBL/GenBank/DDBJ whole genome shotgun (WGS) entry which is preliminary data.</text>
</comment>
<evidence type="ECO:0000259" key="1">
    <source>
        <dbReference type="Pfam" id="PF09407"/>
    </source>
</evidence>
<dbReference type="InterPro" id="IPR018547">
    <property type="entry name" value="AbiEi_C"/>
</dbReference>
<proteinExistence type="predicted"/>